<keyword evidence="2" id="KW-1185">Reference proteome</keyword>
<dbReference type="EMBL" id="JBCLUF010000010">
    <property type="protein sequence ID" value="MEY8662068.1"/>
    <property type="molecule type" value="Genomic_DNA"/>
</dbReference>
<evidence type="ECO:0000313" key="1">
    <source>
        <dbReference type="EMBL" id="MEY8662068.1"/>
    </source>
</evidence>
<name>A0ABV4DQC1_9LACO</name>
<protein>
    <submittedName>
        <fullName evidence="1">SIR2 family protein</fullName>
    </submittedName>
</protein>
<dbReference type="InterPro" id="IPR011202">
    <property type="entry name" value="UCP014677"/>
</dbReference>
<proteinExistence type="predicted"/>
<dbReference type="RefSeq" id="WP_369941383.1">
    <property type="nucleotide sequence ID" value="NZ_JBCLUF010000010.1"/>
</dbReference>
<evidence type="ECO:0000313" key="2">
    <source>
        <dbReference type="Proteomes" id="UP001565236"/>
    </source>
</evidence>
<gene>
    <name evidence="1" type="ORF">AALT52_04070</name>
</gene>
<reference evidence="1 2" key="1">
    <citation type="submission" date="2024-03" db="EMBL/GenBank/DDBJ databases">
        <title>Mouse gut bacterial collection (mGBC) of GemPharmatech.</title>
        <authorList>
            <person name="He Y."/>
            <person name="Dong L."/>
            <person name="Wu D."/>
            <person name="Gao X."/>
            <person name="Lin Z."/>
        </authorList>
    </citation>
    <scope>NUCLEOTIDE SEQUENCE [LARGE SCALE GENOMIC DNA]</scope>
    <source>
        <strain evidence="1 2">15-30</strain>
    </source>
</reference>
<dbReference type="PIRSF" id="PIRSF014677">
    <property type="entry name" value="UCP014677"/>
    <property type="match status" value="1"/>
</dbReference>
<comment type="caution">
    <text evidence="1">The sequence shown here is derived from an EMBL/GenBank/DDBJ whole genome shotgun (WGS) entry which is preliminary data.</text>
</comment>
<sequence length="542" mass="63091">MGLDDIISNNHYPILFIGSGMSKRYLENSPTWLDLLEEYWEKIEQDEPFYSKLHEVEKDVRRDYPNYSGYDIKFECNTRIASFIENKFSDLFFKQKISVDGLDLKTATLEQLSPFKVDLANRFANLKRKKDLDAEEFTLFKNAVQKAKMVITTNYDSLIEESIRENSKQDPRIYIGNSGFFDSSSIGWSEIYKIHGCCSTPSSIVINRKDYDKFNENSVLISAKILSSMIQSPIIFLGYSLEDKNVRKLLKDFSRELPKEDSRKSANRIFVVEYEPMEEKLVETIQNDSLLKITYTHIKTDDYSTLFEKIISIDEGVTPYEVRRFQDVIGKIIVSAGHKKALSSYLISPKNIDDLEHKIDMDAPIVVALGDVKNIYVTPTDIDYLTDYINQKFEILPENALRFIAKAQTRARYPVFYHYNNVNLDQTNLDSVEKKKIRDRIEKYSEGIESILDSINLKKKYMKSCYSDIQSIIALNEKENVTIDLIAKNAQNIPLDELTEFIRERALPSFVQYAKQHNQKHGVEKTALRRLFLIWDIIMYKN</sequence>
<dbReference type="Proteomes" id="UP001565236">
    <property type="component" value="Unassembled WGS sequence"/>
</dbReference>
<accession>A0ABV4DQC1</accession>
<organism evidence="1 2">
    <name type="scientific">Ligilactobacillus faecis</name>
    <dbReference type="NCBI Taxonomy" id="762833"/>
    <lineage>
        <taxon>Bacteria</taxon>
        <taxon>Bacillati</taxon>
        <taxon>Bacillota</taxon>
        <taxon>Bacilli</taxon>
        <taxon>Lactobacillales</taxon>
        <taxon>Lactobacillaceae</taxon>
        <taxon>Ligilactobacillus</taxon>
    </lineage>
</organism>
<dbReference type="Pfam" id="PF13289">
    <property type="entry name" value="SIR2_2"/>
    <property type="match status" value="1"/>
</dbReference>